<accession>A0A0V1G871</accession>
<dbReference type="EMBL" id="JYDV01005639">
    <property type="protein sequence ID" value="KRY94447.1"/>
    <property type="molecule type" value="Genomic_DNA"/>
</dbReference>
<proteinExistence type="predicted"/>
<gene>
    <name evidence="1" type="ORF">T4C_13022</name>
</gene>
<name>A0A0V1G871_TRIPS</name>
<dbReference type="InterPro" id="IPR012340">
    <property type="entry name" value="NA-bd_OB-fold"/>
</dbReference>
<sequence length="37" mass="4129">LIKPGVLKVGDLAALSRDRLQLIELLPSEYDPRVKVL</sequence>
<evidence type="ECO:0000313" key="2">
    <source>
        <dbReference type="Proteomes" id="UP000054826"/>
    </source>
</evidence>
<comment type="caution">
    <text evidence="1">The sequence shown here is derived from an EMBL/GenBank/DDBJ whole genome shotgun (WGS) entry which is preliminary data.</text>
</comment>
<organism evidence="1 2">
    <name type="scientific">Trichinella pseudospiralis</name>
    <name type="common">Parasitic roundworm</name>
    <dbReference type="NCBI Taxonomy" id="6337"/>
    <lineage>
        <taxon>Eukaryota</taxon>
        <taxon>Metazoa</taxon>
        <taxon>Ecdysozoa</taxon>
        <taxon>Nematoda</taxon>
        <taxon>Enoplea</taxon>
        <taxon>Dorylaimia</taxon>
        <taxon>Trichinellida</taxon>
        <taxon>Trichinellidae</taxon>
        <taxon>Trichinella</taxon>
    </lineage>
</organism>
<evidence type="ECO:0000313" key="1">
    <source>
        <dbReference type="EMBL" id="KRY94447.1"/>
    </source>
</evidence>
<reference evidence="1 2" key="1">
    <citation type="submission" date="2015-01" db="EMBL/GenBank/DDBJ databases">
        <title>Evolution of Trichinella species and genotypes.</title>
        <authorList>
            <person name="Korhonen P.K."/>
            <person name="Edoardo P."/>
            <person name="Giuseppe L.R."/>
            <person name="Gasser R.B."/>
        </authorList>
    </citation>
    <scope>NUCLEOTIDE SEQUENCE [LARGE SCALE GENOMIC DNA]</scope>
    <source>
        <strain evidence="1">ISS176</strain>
    </source>
</reference>
<feature type="non-terminal residue" evidence="1">
    <location>
        <position position="1"/>
    </location>
</feature>
<dbReference type="AlphaFoldDB" id="A0A0V1G871"/>
<dbReference type="Gene3D" id="2.40.50.140">
    <property type="entry name" value="Nucleic acid-binding proteins"/>
    <property type="match status" value="1"/>
</dbReference>
<dbReference type="Proteomes" id="UP000054826">
    <property type="component" value="Unassembled WGS sequence"/>
</dbReference>
<protein>
    <submittedName>
        <fullName evidence="1">Uncharacterized protein</fullName>
    </submittedName>
</protein>